<evidence type="ECO:0000256" key="3">
    <source>
        <dbReference type="ARBA" id="ARBA00023125"/>
    </source>
</evidence>
<organism evidence="7 8">
    <name type="scientific">Exilibacterium tricleocarpae</name>
    <dbReference type="NCBI Taxonomy" id="2591008"/>
    <lineage>
        <taxon>Bacteria</taxon>
        <taxon>Pseudomonadati</taxon>
        <taxon>Pseudomonadota</taxon>
        <taxon>Gammaproteobacteria</taxon>
        <taxon>Cellvibrionales</taxon>
        <taxon>Cellvibrionaceae</taxon>
        <taxon>Exilibacterium</taxon>
    </lineage>
</organism>
<proteinExistence type="inferred from homology"/>
<dbReference type="GO" id="GO:0003677">
    <property type="term" value="F:DNA binding"/>
    <property type="evidence" value="ECO:0007669"/>
    <property type="project" value="UniProtKB-KW"/>
</dbReference>
<dbReference type="OrthoDB" id="9775392at2"/>
<dbReference type="CDD" id="cd08411">
    <property type="entry name" value="PBP2_OxyR"/>
    <property type="match status" value="1"/>
</dbReference>
<dbReference type="SUPFAM" id="SSF46785">
    <property type="entry name" value="Winged helix' DNA-binding domain"/>
    <property type="match status" value="1"/>
</dbReference>
<dbReference type="PANTHER" id="PTHR30346:SF26">
    <property type="entry name" value="HYDROGEN PEROXIDE-INDUCIBLE GENES ACTIVATOR"/>
    <property type="match status" value="1"/>
</dbReference>
<evidence type="ECO:0000256" key="2">
    <source>
        <dbReference type="ARBA" id="ARBA00023015"/>
    </source>
</evidence>
<evidence type="ECO:0000313" key="7">
    <source>
        <dbReference type="EMBL" id="TQV82644.1"/>
    </source>
</evidence>
<evidence type="ECO:0000256" key="1">
    <source>
        <dbReference type="ARBA" id="ARBA00009437"/>
    </source>
</evidence>
<comment type="similarity">
    <text evidence="1">Belongs to the LysR transcriptional regulatory family.</text>
</comment>
<reference evidence="7 8" key="1">
    <citation type="submission" date="2019-06" db="EMBL/GenBank/DDBJ databases">
        <title>Whole genome sequence for Cellvibrionaceae sp. R142.</title>
        <authorList>
            <person name="Wang G."/>
        </authorList>
    </citation>
    <scope>NUCLEOTIDE SEQUENCE [LARGE SCALE GENOMIC DNA]</scope>
    <source>
        <strain evidence="7 8">R142</strain>
    </source>
</reference>
<comment type="caution">
    <text evidence="7">The sequence shown here is derived from an EMBL/GenBank/DDBJ whole genome shotgun (WGS) entry which is preliminary data.</text>
</comment>
<dbReference type="InterPro" id="IPR036390">
    <property type="entry name" value="WH_DNA-bd_sf"/>
</dbReference>
<dbReference type="AlphaFoldDB" id="A0A545TZK0"/>
<dbReference type="Pfam" id="PF03466">
    <property type="entry name" value="LysR_substrate"/>
    <property type="match status" value="1"/>
</dbReference>
<dbReference type="RefSeq" id="WP_142903660.1">
    <property type="nucleotide sequence ID" value="NZ_ML660090.1"/>
</dbReference>
<dbReference type="Proteomes" id="UP000319732">
    <property type="component" value="Unassembled WGS sequence"/>
</dbReference>
<feature type="domain" description="HTH lysR-type" evidence="6">
    <location>
        <begin position="1"/>
        <end position="58"/>
    </location>
</feature>
<dbReference type="Pfam" id="PF00126">
    <property type="entry name" value="HTH_1"/>
    <property type="match status" value="1"/>
</dbReference>
<name>A0A545TZK0_9GAMM</name>
<dbReference type="Gene3D" id="3.40.190.10">
    <property type="entry name" value="Periplasmic binding protein-like II"/>
    <property type="match status" value="2"/>
</dbReference>
<keyword evidence="3" id="KW-0238">DNA-binding</keyword>
<dbReference type="PANTHER" id="PTHR30346">
    <property type="entry name" value="TRANSCRIPTIONAL DUAL REGULATOR HCAR-RELATED"/>
    <property type="match status" value="1"/>
</dbReference>
<evidence type="ECO:0000256" key="5">
    <source>
        <dbReference type="ARBA" id="ARBA00023163"/>
    </source>
</evidence>
<keyword evidence="4" id="KW-0010">Activator</keyword>
<dbReference type="SUPFAM" id="SSF53850">
    <property type="entry name" value="Periplasmic binding protein-like II"/>
    <property type="match status" value="1"/>
</dbReference>
<evidence type="ECO:0000256" key="4">
    <source>
        <dbReference type="ARBA" id="ARBA00023159"/>
    </source>
</evidence>
<dbReference type="InterPro" id="IPR000847">
    <property type="entry name" value="LysR_HTH_N"/>
</dbReference>
<dbReference type="FunFam" id="1.10.10.10:FF:000001">
    <property type="entry name" value="LysR family transcriptional regulator"/>
    <property type="match status" value="1"/>
</dbReference>
<keyword evidence="5" id="KW-0804">Transcription</keyword>
<accession>A0A545TZK0</accession>
<evidence type="ECO:0000259" key="6">
    <source>
        <dbReference type="PROSITE" id="PS50931"/>
    </source>
</evidence>
<dbReference type="EMBL" id="VHSG01000007">
    <property type="protein sequence ID" value="TQV82644.1"/>
    <property type="molecule type" value="Genomic_DNA"/>
</dbReference>
<keyword evidence="8" id="KW-1185">Reference proteome</keyword>
<gene>
    <name evidence="7" type="ORF">FKG94_07915</name>
</gene>
<dbReference type="GO" id="GO:0032993">
    <property type="term" value="C:protein-DNA complex"/>
    <property type="evidence" value="ECO:0007669"/>
    <property type="project" value="TreeGrafter"/>
</dbReference>
<dbReference type="PRINTS" id="PR00039">
    <property type="entry name" value="HTHLYSR"/>
</dbReference>
<dbReference type="InterPro" id="IPR036388">
    <property type="entry name" value="WH-like_DNA-bd_sf"/>
</dbReference>
<evidence type="ECO:0000313" key="8">
    <source>
        <dbReference type="Proteomes" id="UP000319732"/>
    </source>
</evidence>
<dbReference type="Gene3D" id="1.10.10.10">
    <property type="entry name" value="Winged helix-like DNA-binding domain superfamily/Winged helix DNA-binding domain"/>
    <property type="match status" value="1"/>
</dbReference>
<protein>
    <submittedName>
        <fullName evidence="7">LysR family transcriptional regulator</fullName>
    </submittedName>
</protein>
<sequence>MNIRDLRYFLAVAELEHFGQAADQCCVSQPTLSGQIKKLEEQLGVTLFERTNRRVMLTEVGEHIAHSARRILREVDTVHDIAKSSHDPLAGKFRLGAFPTLATYIFPNLVPRAKAAMPNIRLILIEEKTANLIEKLRHGEIDAALLALPVYDDFLVSHKLFDDEFLLAVPPDHELTKHPSIDQKTLKKQRLLLLEEGHCLRDQALDICRPHGIAEEQDFKATGMETLRQMVKAGTGITFMPKIAIQENEPGIHYIPFTAPAPIRTIGLVWRKTTTRQPVMDRLIESISSLGEG</sequence>
<keyword evidence="2" id="KW-0805">Transcription regulation</keyword>
<dbReference type="PROSITE" id="PS50931">
    <property type="entry name" value="HTH_LYSR"/>
    <property type="match status" value="1"/>
</dbReference>
<dbReference type="GO" id="GO:0003700">
    <property type="term" value="F:DNA-binding transcription factor activity"/>
    <property type="evidence" value="ECO:0007669"/>
    <property type="project" value="InterPro"/>
</dbReference>
<dbReference type="InterPro" id="IPR005119">
    <property type="entry name" value="LysR_subst-bd"/>
</dbReference>